<dbReference type="InterPro" id="IPR023210">
    <property type="entry name" value="NADP_OxRdtase_dom"/>
</dbReference>
<evidence type="ECO:0000313" key="2">
    <source>
        <dbReference type="EMBL" id="QEL14891.1"/>
    </source>
</evidence>
<gene>
    <name evidence="2" type="ORF">PX52LOC_01792</name>
</gene>
<evidence type="ECO:0000313" key="3">
    <source>
        <dbReference type="Proteomes" id="UP000324974"/>
    </source>
</evidence>
<dbReference type="EMBL" id="CP042425">
    <property type="protein sequence ID" value="QEL14891.1"/>
    <property type="molecule type" value="Genomic_DNA"/>
</dbReference>
<dbReference type="PANTHER" id="PTHR43312:SF1">
    <property type="entry name" value="NADP-DEPENDENT OXIDOREDUCTASE DOMAIN-CONTAINING PROTEIN"/>
    <property type="match status" value="1"/>
</dbReference>
<dbReference type="SUPFAM" id="SSF51430">
    <property type="entry name" value="NAD(P)-linked oxidoreductase"/>
    <property type="match status" value="1"/>
</dbReference>
<organism evidence="2 3">
    <name type="scientific">Limnoglobus roseus</name>
    <dbReference type="NCBI Taxonomy" id="2598579"/>
    <lineage>
        <taxon>Bacteria</taxon>
        <taxon>Pseudomonadati</taxon>
        <taxon>Planctomycetota</taxon>
        <taxon>Planctomycetia</taxon>
        <taxon>Gemmatales</taxon>
        <taxon>Gemmataceae</taxon>
        <taxon>Limnoglobus</taxon>
    </lineage>
</organism>
<sequence length="304" mass="33689">MSLPTRPLGKTGVDVSLICLGGWHIGQPAIGDAEAIRIMHAAIDEGVTFFDNAWDYHEGHSEDLMGRALADGNRRQKVFLMTKNCGRDAATSRQHLEDSLRRLRTDVIDLWQFHEINYDNDPEWIVERGALADAIKAQKEGKVRFIGYTGHKSPHILAKMLPLHAWDTCQLPINVCDHFYRSFRHELLPDLLTRGIAPIGMKSLGGGNFEAGGQIVANGVVTAEEAIRYSLSQPISSLVVGVDSMKVLQQDVTIARDFKPLEGDELAAVLAKAKPAAGDGRHEWHKSTQNFDGPYHRQQHGFAV</sequence>
<dbReference type="OrthoDB" id="9773828at2"/>
<dbReference type="PANTHER" id="PTHR43312">
    <property type="entry name" value="D-THREO-ALDOSE 1-DEHYDROGENASE"/>
    <property type="match status" value="1"/>
</dbReference>
<dbReference type="CDD" id="cd19100">
    <property type="entry name" value="AKR_unchar"/>
    <property type="match status" value="1"/>
</dbReference>
<dbReference type="Pfam" id="PF00248">
    <property type="entry name" value="Aldo_ket_red"/>
    <property type="match status" value="1"/>
</dbReference>
<accession>A0A5C1A6S9</accession>
<dbReference type="RefSeq" id="WP_149109749.1">
    <property type="nucleotide sequence ID" value="NZ_CP042425.1"/>
</dbReference>
<keyword evidence="3" id="KW-1185">Reference proteome</keyword>
<dbReference type="AlphaFoldDB" id="A0A5C1A6S9"/>
<protein>
    <submittedName>
        <fullName evidence="2">Aldo/keto reductase</fullName>
    </submittedName>
</protein>
<dbReference type="Proteomes" id="UP000324974">
    <property type="component" value="Chromosome"/>
</dbReference>
<dbReference type="KEGG" id="lrs:PX52LOC_01792"/>
<feature type="domain" description="NADP-dependent oxidoreductase" evidence="1">
    <location>
        <begin position="18"/>
        <end position="210"/>
    </location>
</feature>
<evidence type="ECO:0000259" key="1">
    <source>
        <dbReference type="Pfam" id="PF00248"/>
    </source>
</evidence>
<proteinExistence type="predicted"/>
<reference evidence="3" key="1">
    <citation type="submission" date="2019-08" db="EMBL/GenBank/DDBJ databases">
        <title>Limnoglobus roseus gen. nov., sp. nov., a novel freshwater planctomycete with a giant genome from the family Gemmataceae.</title>
        <authorList>
            <person name="Kulichevskaya I.S."/>
            <person name="Naumoff D.G."/>
            <person name="Miroshnikov K."/>
            <person name="Ivanova A."/>
            <person name="Philippov D.A."/>
            <person name="Hakobyan A."/>
            <person name="Rijpstra I.C."/>
            <person name="Sinninghe Damste J.S."/>
            <person name="Liesack W."/>
            <person name="Dedysh S.N."/>
        </authorList>
    </citation>
    <scope>NUCLEOTIDE SEQUENCE [LARGE SCALE GENOMIC DNA]</scope>
    <source>
        <strain evidence="3">PX52</strain>
    </source>
</reference>
<name>A0A5C1A6S9_9BACT</name>
<dbReference type="InterPro" id="IPR053135">
    <property type="entry name" value="AKR2_Oxidoreductase"/>
</dbReference>
<dbReference type="Gene3D" id="3.20.20.100">
    <property type="entry name" value="NADP-dependent oxidoreductase domain"/>
    <property type="match status" value="1"/>
</dbReference>
<dbReference type="InterPro" id="IPR036812">
    <property type="entry name" value="NAD(P)_OxRdtase_dom_sf"/>
</dbReference>